<dbReference type="RefSeq" id="WP_380544244.1">
    <property type="nucleotide sequence ID" value="NZ_JBHFAB010000037.1"/>
</dbReference>
<evidence type="ECO:0000259" key="1">
    <source>
        <dbReference type="Pfam" id="PF00899"/>
    </source>
</evidence>
<dbReference type="Pfam" id="PF20590">
    <property type="entry name" value="DUF6791"/>
    <property type="match status" value="1"/>
</dbReference>
<keyword evidence="3" id="KW-0548">Nucleotidyltransferase</keyword>
<sequence>MSPRLTSRSPDLRRLLEEGYDVAVVGGLLVLRHVPYVAQDRSVRFGTLASELTLAGDVTTVPESHVVKWCGSEPCDREGRPLERVINGPVAETLADGTAVQWLFSSKPVGRPYADYHEKMTTYANAVSSPAHALDPQASALTFPVTETSQEDGSVFRYLDTASSRAGIEAVTARLEGQRVAIVGLGGTGSYILDLVAKTPVGEIHLFDGDRFLQHNAFRAPGAASLEDLQGAPRKVDHFAAVYGRMRHGVVAHDGYVDASNVEELRGMDFVFLSLDQGAARRLLVEQLQEYGIAFVDVGMGVYESGGALAGLVRVTTSVPGQRHGHQGRIPFADGRADNEYATNIQIAELNALNAALAVIKWKKTCGLFADLEGERHSVYQIDGNVLSNEDHG</sequence>
<dbReference type="EMBL" id="JBHFAB010000037">
    <property type="protein sequence ID" value="MFC1421297.1"/>
    <property type="molecule type" value="Genomic_DNA"/>
</dbReference>
<reference evidence="3 4" key="1">
    <citation type="submission" date="2024-09" db="EMBL/GenBank/DDBJ databases">
        <authorList>
            <person name="Lee S.D."/>
        </authorList>
    </citation>
    <scope>NUCLEOTIDE SEQUENCE [LARGE SCALE GENOMIC DNA]</scope>
    <source>
        <strain evidence="3 4">N8-3</strain>
    </source>
</reference>
<dbReference type="CDD" id="cd01483">
    <property type="entry name" value="E1_enzyme_family"/>
    <property type="match status" value="1"/>
</dbReference>
<dbReference type="InterPro" id="IPR000594">
    <property type="entry name" value="ThiF_NAD_FAD-bd"/>
</dbReference>
<feature type="domain" description="THIF-type NAD/FAD binding fold" evidence="1">
    <location>
        <begin position="170"/>
        <end position="301"/>
    </location>
</feature>
<dbReference type="Gene3D" id="3.40.50.720">
    <property type="entry name" value="NAD(P)-binding Rossmann-like Domain"/>
    <property type="match status" value="1"/>
</dbReference>
<proteinExistence type="predicted"/>
<gene>
    <name evidence="3" type="ORF">ACEZDE_32340</name>
</gene>
<feature type="domain" description="DUF6791" evidence="2">
    <location>
        <begin position="10"/>
        <end position="161"/>
    </location>
</feature>
<evidence type="ECO:0000259" key="2">
    <source>
        <dbReference type="Pfam" id="PF20590"/>
    </source>
</evidence>
<dbReference type="NCBIfam" id="NF004805">
    <property type="entry name" value="PRK06153.1-4"/>
    <property type="match status" value="1"/>
</dbReference>
<keyword evidence="3" id="KW-0808">Transferase</keyword>
<dbReference type="InterPro" id="IPR046741">
    <property type="entry name" value="DUF6791"/>
</dbReference>
<evidence type="ECO:0000313" key="4">
    <source>
        <dbReference type="Proteomes" id="UP001592531"/>
    </source>
</evidence>
<evidence type="ECO:0000313" key="3">
    <source>
        <dbReference type="EMBL" id="MFC1421297.1"/>
    </source>
</evidence>
<dbReference type="Proteomes" id="UP001592531">
    <property type="component" value="Unassembled WGS sequence"/>
</dbReference>
<dbReference type="NCBIfam" id="NF004804">
    <property type="entry name" value="PRK06153.1-3"/>
    <property type="match status" value="1"/>
</dbReference>
<dbReference type="GO" id="GO:0016779">
    <property type="term" value="F:nucleotidyltransferase activity"/>
    <property type="evidence" value="ECO:0007669"/>
    <property type="project" value="UniProtKB-KW"/>
</dbReference>
<keyword evidence="4" id="KW-1185">Reference proteome</keyword>
<name>A0ABV6W6C4_9ACTN</name>
<dbReference type="Pfam" id="PF00899">
    <property type="entry name" value="ThiF"/>
    <property type="match status" value="1"/>
</dbReference>
<dbReference type="InterPro" id="IPR035985">
    <property type="entry name" value="Ubiquitin-activating_enz"/>
</dbReference>
<accession>A0ABV6W6C4</accession>
<organism evidence="3 4">
    <name type="scientific">Streptacidiphilus cavernicola</name>
    <dbReference type="NCBI Taxonomy" id="3342716"/>
    <lineage>
        <taxon>Bacteria</taxon>
        <taxon>Bacillati</taxon>
        <taxon>Actinomycetota</taxon>
        <taxon>Actinomycetes</taxon>
        <taxon>Kitasatosporales</taxon>
        <taxon>Streptomycetaceae</taxon>
        <taxon>Streptacidiphilus</taxon>
    </lineage>
</organism>
<dbReference type="SUPFAM" id="SSF69572">
    <property type="entry name" value="Activating enzymes of the ubiquitin-like proteins"/>
    <property type="match status" value="1"/>
</dbReference>
<comment type="caution">
    <text evidence="3">The sequence shown here is derived from an EMBL/GenBank/DDBJ whole genome shotgun (WGS) entry which is preliminary data.</text>
</comment>
<protein>
    <submittedName>
        <fullName evidence="3">ThiF family adenylyltransferase</fullName>
    </submittedName>
</protein>